<dbReference type="InterPro" id="IPR000525">
    <property type="entry name" value="Initiator_Rep_WH1"/>
</dbReference>
<dbReference type="Proteomes" id="UP000194946">
    <property type="component" value="Unassembled WGS sequence"/>
</dbReference>
<organism evidence="3 4">
    <name type="scientific">Commensalibacter intestini</name>
    <dbReference type="NCBI Taxonomy" id="479936"/>
    <lineage>
        <taxon>Bacteria</taxon>
        <taxon>Pseudomonadati</taxon>
        <taxon>Pseudomonadota</taxon>
        <taxon>Alphaproteobacteria</taxon>
        <taxon>Acetobacterales</taxon>
        <taxon>Acetobacteraceae</taxon>
    </lineage>
</organism>
<dbReference type="Pfam" id="PF21205">
    <property type="entry name" value="Rep3_C"/>
    <property type="match status" value="1"/>
</dbReference>
<gene>
    <name evidence="3" type="ORF">HK18_00020</name>
</gene>
<dbReference type="SUPFAM" id="SSF46785">
    <property type="entry name" value="Winged helix' DNA-binding domain"/>
    <property type="match status" value="2"/>
</dbReference>
<dbReference type="InterPro" id="IPR036390">
    <property type="entry name" value="WH_DNA-bd_sf"/>
</dbReference>
<feature type="domain" description="Initiator Rep protein WH1" evidence="2">
    <location>
        <begin position="12"/>
        <end position="153"/>
    </location>
</feature>
<dbReference type="GO" id="GO:0003887">
    <property type="term" value="F:DNA-directed DNA polymerase activity"/>
    <property type="evidence" value="ECO:0007669"/>
    <property type="project" value="InterPro"/>
</dbReference>
<accession>A0A251ZTK7</accession>
<dbReference type="GO" id="GO:0006270">
    <property type="term" value="P:DNA replication initiation"/>
    <property type="evidence" value="ECO:0007669"/>
    <property type="project" value="InterPro"/>
</dbReference>
<evidence type="ECO:0000313" key="3">
    <source>
        <dbReference type="EMBL" id="OUI77991.1"/>
    </source>
</evidence>
<comment type="similarity">
    <text evidence="1">Belongs to the initiator RepB protein family.</text>
</comment>
<dbReference type="AlphaFoldDB" id="A0A251ZTK7"/>
<evidence type="ECO:0000313" key="4">
    <source>
        <dbReference type="Proteomes" id="UP000194946"/>
    </source>
</evidence>
<evidence type="ECO:0000256" key="1">
    <source>
        <dbReference type="ARBA" id="ARBA00038283"/>
    </source>
</evidence>
<dbReference type="Gene3D" id="1.10.10.10">
    <property type="entry name" value="Winged helix-like DNA-binding domain superfamily/Winged helix DNA-binding domain"/>
    <property type="match status" value="2"/>
</dbReference>
<name>A0A251ZTK7_9PROT</name>
<proteinExistence type="inferred from homology"/>
<reference evidence="4" key="1">
    <citation type="submission" date="2014-06" db="EMBL/GenBank/DDBJ databases">
        <authorList>
            <person name="Winans N.J."/>
            <person name="Newell P.D."/>
            <person name="Douglas A.E."/>
        </authorList>
    </citation>
    <scope>NUCLEOTIDE SEQUENCE [LARGE SCALE GENOMIC DNA]</scope>
    <source>
        <strain evidence="4">DmL_052</strain>
    </source>
</reference>
<protein>
    <recommendedName>
        <fullName evidence="2">Initiator Rep protein WH1 domain-containing protein</fullName>
    </recommendedName>
</protein>
<dbReference type="EMBL" id="JOPB01000009">
    <property type="protein sequence ID" value="OUI77991.1"/>
    <property type="molecule type" value="Genomic_DNA"/>
</dbReference>
<evidence type="ECO:0000259" key="2">
    <source>
        <dbReference type="Pfam" id="PF01051"/>
    </source>
</evidence>
<sequence>MSNLQNYKNKNVIISNSLNRSAQGLSLSEKRILFLGIAKINGKNQEVVISAQDYSNTYSLTLDNSYKQLKSASNNLFNRYFTFQAKDKKSIGLGKGRWIESYKYFDQEGYIKLSFSNIVYPYLFELEREFTRYKLEQACALRSVYSWRFIELFEQYKQTKWCKIPIEEFWHLMEAQDSYRQNFSLLRQFIIERAVKELTEKTNYDIQWSTIKRGRKVVMLSFNFQNKTD</sequence>
<keyword evidence="4" id="KW-1185">Reference proteome</keyword>
<comment type="caution">
    <text evidence="3">The sequence shown here is derived from an EMBL/GenBank/DDBJ whole genome shotgun (WGS) entry which is preliminary data.</text>
</comment>
<dbReference type="InterPro" id="IPR036388">
    <property type="entry name" value="WH-like_DNA-bd_sf"/>
</dbReference>
<dbReference type="Pfam" id="PF01051">
    <property type="entry name" value="Rep3_N"/>
    <property type="match status" value="1"/>
</dbReference>